<accession>A0ABV2G8M0</accession>
<gene>
    <name evidence="2" type="ORF">ABID49_000506</name>
</gene>
<name>A0ABV2G8M0_9BACL</name>
<reference evidence="2 3" key="1">
    <citation type="submission" date="2024-06" db="EMBL/GenBank/DDBJ databases">
        <title>Genomic Encyclopedia of Type Strains, Phase IV (KMG-IV): sequencing the most valuable type-strain genomes for metagenomic binning, comparative biology and taxonomic classification.</title>
        <authorList>
            <person name="Goeker M."/>
        </authorList>
    </citation>
    <scope>NUCLEOTIDE SEQUENCE [LARGE SCALE GENOMIC DNA]</scope>
    <source>
        <strain evidence="2 3">DSM 26128</strain>
    </source>
</reference>
<dbReference type="Proteomes" id="UP001549099">
    <property type="component" value="Unassembled WGS sequence"/>
</dbReference>
<sequence>MTPISEVMEFALEELVMRLAKSDEKREDVIKQLKNHRAGKAGEERVMDVVRSVRLPEECEVLVDLNLPLASGWKFQIDIMIVMPSGLLVLESKQIGGRLRFSSWPATLNKLDDEGRITLTMDCPVAQLEDQKGNLTQLLDRQGLLVPINGAVVFANHPIIEQIPPNVPVIKLRELRRMLRYWLSQERTTSAGQIQEIARFLRGLHKPYLAFPLRQRFNMTSESIYLKPMCKTCEVPLDKPSERTWICPKCRKPDPEANIRTLLIYFLLGHCTITVNQCMELLSIKSRTYARSLIGLFAVRKIGKGRATVYELDYERQFFQEAWKIGVFLGKGQNKVLEMTSKNDVAP</sequence>
<dbReference type="InterPro" id="IPR011528">
    <property type="entry name" value="NERD"/>
</dbReference>
<dbReference type="EMBL" id="JBEPLW010000002">
    <property type="protein sequence ID" value="MET3574624.1"/>
    <property type="molecule type" value="Genomic_DNA"/>
</dbReference>
<evidence type="ECO:0000313" key="3">
    <source>
        <dbReference type="Proteomes" id="UP001549099"/>
    </source>
</evidence>
<feature type="domain" description="NERD" evidence="1">
    <location>
        <begin position="38"/>
        <end position="158"/>
    </location>
</feature>
<organism evidence="2 3">
    <name type="scientific">Bhargavaea ullalensis</name>
    <dbReference type="NCBI Taxonomy" id="1265685"/>
    <lineage>
        <taxon>Bacteria</taxon>
        <taxon>Bacillati</taxon>
        <taxon>Bacillota</taxon>
        <taxon>Bacilli</taxon>
        <taxon>Bacillales</taxon>
        <taxon>Caryophanaceae</taxon>
        <taxon>Bhargavaea</taxon>
    </lineage>
</organism>
<dbReference type="PROSITE" id="PS50965">
    <property type="entry name" value="NERD"/>
    <property type="match status" value="1"/>
</dbReference>
<keyword evidence="3" id="KW-1185">Reference proteome</keyword>
<evidence type="ECO:0000259" key="1">
    <source>
        <dbReference type="PROSITE" id="PS50965"/>
    </source>
</evidence>
<dbReference type="RefSeq" id="WP_354194999.1">
    <property type="nucleotide sequence ID" value="NZ_JBEPLW010000002.1"/>
</dbReference>
<proteinExistence type="predicted"/>
<protein>
    <recommendedName>
        <fullName evidence="1">NERD domain-containing protein</fullName>
    </recommendedName>
</protein>
<evidence type="ECO:0000313" key="2">
    <source>
        <dbReference type="EMBL" id="MET3574624.1"/>
    </source>
</evidence>
<comment type="caution">
    <text evidence="2">The sequence shown here is derived from an EMBL/GenBank/DDBJ whole genome shotgun (WGS) entry which is preliminary data.</text>
</comment>
<dbReference type="Pfam" id="PF08378">
    <property type="entry name" value="NERD"/>
    <property type="match status" value="1"/>
</dbReference>